<name>A0A0A6UNM7_ACTUT</name>
<feature type="compositionally biased region" description="Polar residues" evidence="1">
    <location>
        <begin position="163"/>
        <end position="172"/>
    </location>
</feature>
<dbReference type="RefSeq" id="WP_043523880.1">
    <property type="nucleotide sequence ID" value="NZ_BAABKU010000035.1"/>
</dbReference>
<dbReference type="OrthoDB" id="6200718at2"/>
<feature type="domain" description="DUF4240" evidence="2">
    <location>
        <begin position="61"/>
        <end position="133"/>
    </location>
</feature>
<accession>A0A0A6UNM7</accession>
<feature type="region of interest" description="Disordered" evidence="1">
    <location>
        <begin position="158"/>
        <end position="178"/>
    </location>
</feature>
<dbReference type="Pfam" id="PF14024">
    <property type="entry name" value="DUF4240"/>
    <property type="match status" value="1"/>
</dbReference>
<keyword evidence="4" id="KW-1185">Reference proteome</keyword>
<comment type="caution">
    <text evidence="3">The sequence shown here is derived from an EMBL/GenBank/DDBJ whole genome shotgun (WGS) entry which is preliminary data.</text>
</comment>
<gene>
    <name evidence="3" type="ORF">MB27_09840</name>
</gene>
<evidence type="ECO:0000313" key="4">
    <source>
        <dbReference type="Proteomes" id="UP000054537"/>
    </source>
</evidence>
<dbReference type="Proteomes" id="UP000054537">
    <property type="component" value="Unassembled WGS sequence"/>
</dbReference>
<protein>
    <recommendedName>
        <fullName evidence="2">DUF4240 domain-containing protein</fullName>
    </recommendedName>
</protein>
<dbReference type="InterPro" id="IPR025334">
    <property type="entry name" value="DUF4240"/>
</dbReference>
<evidence type="ECO:0000313" key="3">
    <source>
        <dbReference type="EMBL" id="KHD77745.1"/>
    </source>
</evidence>
<organism evidence="3 4">
    <name type="scientific">Actinoplanes utahensis</name>
    <dbReference type="NCBI Taxonomy" id="1869"/>
    <lineage>
        <taxon>Bacteria</taxon>
        <taxon>Bacillati</taxon>
        <taxon>Actinomycetota</taxon>
        <taxon>Actinomycetes</taxon>
        <taxon>Micromonosporales</taxon>
        <taxon>Micromonosporaceae</taxon>
        <taxon>Actinoplanes</taxon>
    </lineage>
</organism>
<proteinExistence type="predicted"/>
<sequence>MTTDAPTALLPTAADEARFWALIESAWAGLGPEPAAIRLALLHRTPETGEESLYALDPWLEPFLERLRAASAGLSAQDLTDLDRVLERKLFDIDRQDIHEFTDGSDDGFLYARGFIVAAGREFYQAVQARPELAIMDAECEAMCYLFSHLHRERFGAHPRTGSGISRETCSNRAGWPS</sequence>
<dbReference type="eggNOG" id="ENOG5032EXC">
    <property type="taxonomic scope" value="Bacteria"/>
</dbReference>
<reference evidence="3 4" key="1">
    <citation type="submission" date="2014-10" db="EMBL/GenBank/DDBJ databases">
        <title>Draft genome sequence of Actinoplanes utahensis NRRL 12052.</title>
        <authorList>
            <person name="Velasco-Bucheli B."/>
            <person name="del Cerro C."/>
            <person name="Hormigo D."/>
            <person name="Garcia J.L."/>
            <person name="Acebal C."/>
            <person name="Arroyo M."/>
            <person name="de la Mata I."/>
        </authorList>
    </citation>
    <scope>NUCLEOTIDE SEQUENCE [LARGE SCALE GENOMIC DNA]</scope>
    <source>
        <strain evidence="3 4">NRRL 12052</strain>
    </source>
</reference>
<evidence type="ECO:0000256" key="1">
    <source>
        <dbReference type="SAM" id="MobiDB-lite"/>
    </source>
</evidence>
<dbReference type="AlphaFoldDB" id="A0A0A6UNM7"/>
<dbReference type="EMBL" id="JRTT01000009">
    <property type="protein sequence ID" value="KHD77745.1"/>
    <property type="molecule type" value="Genomic_DNA"/>
</dbReference>
<evidence type="ECO:0000259" key="2">
    <source>
        <dbReference type="Pfam" id="PF14024"/>
    </source>
</evidence>